<gene>
    <name evidence="2" type="ORF">DPMN_184784</name>
</gene>
<name>A0A9D4I6R5_DREPO</name>
<sequence length="64" mass="6637">MEKFGNVEGTPERPIAGIDVGAPDMVTPGNDADIPGKVIPDMLSGMVKAGICPIPAGIHKFYSI</sequence>
<reference evidence="2" key="2">
    <citation type="submission" date="2020-11" db="EMBL/GenBank/DDBJ databases">
        <authorList>
            <person name="McCartney M.A."/>
            <person name="Auch B."/>
            <person name="Kono T."/>
            <person name="Mallez S."/>
            <person name="Becker A."/>
            <person name="Gohl D.M."/>
            <person name="Silverstein K.A.T."/>
            <person name="Koren S."/>
            <person name="Bechman K.B."/>
            <person name="Herman A."/>
            <person name="Abrahante J.E."/>
            <person name="Garbe J."/>
        </authorList>
    </citation>
    <scope>NUCLEOTIDE SEQUENCE</scope>
    <source>
        <strain evidence="2">Duluth1</strain>
        <tissue evidence="2">Whole animal</tissue>
    </source>
</reference>
<dbReference type="AlphaFoldDB" id="A0A9D4I6R5"/>
<evidence type="ECO:0000256" key="1">
    <source>
        <dbReference type="SAM" id="MobiDB-lite"/>
    </source>
</evidence>
<feature type="region of interest" description="Disordered" evidence="1">
    <location>
        <begin position="1"/>
        <end position="23"/>
    </location>
</feature>
<protein>
    <submittedName>
        <fullName evidence="2">Uncharacterized protein</fullName>
    </submittedName>
</protein>
<proteinExistence type="predicted"/>
<reference evidence="2" key="1">
    <citation type="journal article" date="2019" name="bioRxiv">
        <title>The Genome of the Zebra Mussel, Dreissena polymorpha: A Resource for Invasive Species Research.</title>
        <authorList>
            <person name="McCartney M.A."/>
            <person name="Auch B."/>
            <person name="Kono T."/>
            <person name="Mallez S."/>
            <person name="Zhang Y."/>
            <person name="Obille A."/>
            <person name="Becker A."/>
            <person name="Abrahante J.E."/>
            <person name="Garbe J."/>
            <person name="Badalamenti J.P."/>
            <person name="Herman A."/>
            <person name="Mangelson H."/>
            <person name="Liachko I."/>
            <person name="Sullivan S."/>
            <person name="Sone E.D."/>
            <person name="Koren S."/>
            <person name="Silverstein K.A.T."/>
            <person name="Beckman K.B."/>
            <person name="Gohl D.M."/>
        </authorList>
    </citation>
    <scope>NUCLEOTIDE SEQUENCE</scope>
    <source>
        <strain evidence="2">Duluth1</strain>
        <tissue evidence="2">Whole animal</tissue>
    </source>
</reference>
<evidence type="ECO:0000313" key="3">
    <source>
        <dbReference type="Proteomes" id="UP000828390"/>
    </source>
</evidence>
<accession>A0A9D4I6R5</accession>
<organism evidence="2 3">
    <name type="scientific">Dreissena polymorpha</name>
    <name type="common">Zebra mussel</name>
    <name type="synonym">Mytilus polymorpha</name>
    <dbReference type="NCBI Taxonomy" id="45954"/>
    <lineage>
        <taxon>Eukaryota</taxon>
        <taxon>Metazoa</taxon>
        <taxon>Spiralia</taxon>
        <taxon>Lophotrochozoa</taxon>
        <taxon>Mollusca</taxon>
        <taxon>Bivalvia</taxon>
        <taxon>Autobranchia</taxon>
        <taxon>Heteroconchia</taxon>
        <taxon>Euheterodonta</taxon>
        <taxon>Imparidentia</taxon>
        <taxon>Neoheterodontei</taxon>
        <taxon>Myida</taxon>
        <taxon>Dreissenoidea</taxon>
        <taxon>Dreissenidae</taxon>
        <taxon>Dreissena</taxon>
    </lineage>
</organism>
<comment type="caution">
    <text evidence="2">The sequence shown here is derived from an EMBL/GenBank/DDBJ whole genome shotgun (WGS) entry which is preliminary data.</text>
</comment>
<dbReference type="Proteomes" id="UP000828390">
    <property type="component" value="Unassembled WGS sequence"/>
</dbReference>
<keyword evidence="3" id="KW-1185">Reference proteome</keyword>
<evidence type="ECO:0000313" key="2">
    <source>
        <dbReference type="EMBL" id="KAH3750264.1"/>
    </source>
</evidence>
<dbReference type="EMBL" id="JAIWYP010000010">
    <property type="protein sequence ID" value="KAH3750264.1"/>
    <property type="molecule type" value="Genomic_DNA"/>
</dbReference>